<keyword evidence="4" id="KW-0832">Ubl conjugation</keyword>
<feature type="compositionally biased region" description="Basic residues" evidence="8">
    <location>
        <begin position="35"/>
        <end position="58"/>
    </location>
</feature>
<evidence type="ECO:0000256" key="2">
    <source>
        <dbReference type="ARBA" id="ARBA00022499"/>
    </source>
</evidence>
<accession>A0A8C6BTN0</accession>
<evidence type="ECO:0000259" key="10">
    <source>
        <dbReference type="Pfam" id="PF04677"/>
    </source>
</evidence>
<evidence type="ECO:0000259" key="9">
    <source>
        <dbReference type="Pfam" id="PF04676"/>
    </source>
</evidence>
<dbReference type="InterPro" id="IPR006768">
    <property type="entry name" value="Cwf19-like_C_dom-1"/>
</dbReference>
<keyword evidence="2" id="KW-1017">Isopeptide bond</keyword>
<dbReference type="SUPFAM" id="SSF54197">
    <property type="entry name" value="HIT-like"/>
    <property type="match status" value="1"/>
</dbReference>
<protein>
    <recommendedName>
        <fullName evidence="6">CWF19-like protein 2</fullName>
    </recommendedName>
</protein>
<proteinExistence type="inferred from homology"/>
<feature type="compositionally biased region" description="Basic and acidic residues" evidence="8">
    <location>
        <begin position="9"/>
        <end position="25"/>
    </location>
</feature>
<feature type="compositionally biased region" description="Basic and acidic residues" evidence="8">
    <location>
        <begin position="258"/>
        <end position="276"/>
    </location>
</feature>
<comment type="similarity">
    <text evidence="1">Belongs to the CWF19 family.</text>
</comment>
<feature type="region of interest" description="Disordered" evidence="8">
    <location>
        <begin position="371"/>
        <end position="441"/>
    </location>
</feature>
<feature type="compositionally biased region" description="Basic and acidic residues" evidence="8">
    <location>
        <begin position="378"/>
        <end position="430"/>
    </location>
</feature>
<evidence type="ECO:0000256" key="4">
    <source>
        <dbReference type="ARBA" id="ARBA00022843"/>
    </source>
</evidence>
<dbReference type="Pfam" id="PF04677">
    <property type="entry name" value="CwfJ_C_1"/>
    <property type="match status" value="1"/>
</dbReference>
<gene>
    <name evidence="11" type="primary">CWF19L2</name>
</gene>
<dbReference type="InterPro" id="IPR036265">
    <property type="entry name" value="HIT-like_sf"/>
</dbReference>
<evidence type="ECO:0000256" key="3">
    <source>
        <dbReference type="ARBA" id="ARBA00022553"/>
    </source>
</evidence>
<evidence type="ECO:0000313" key="12">
    <source>
        <dbReference type="Proteomes" id="UP000694561"/>
    </source>
</evidence>
<feature type="compositionally biased region" description="Polar residues" evidence="8">
    <location>
        <begin position="310"/>
        <end position="320"/>
    </location>
</feature>
<reference evidence="11" key="1">
    <citation type="submission" date="2025-08" db="UniProtKB">
        <authorList>
            <consortium name="Ensembl"/>
        </authorList>
    </citation>
    <scope>IDENTIFICATION</scope>
</reference>
<dbReference type="Proteomes" id="UP000694561">
    <property type="component" value="Unplaced"/>
</dbReference>
<dbReference type="InterPro" id="IPR006767">
    <property type="entry name" value="Cwf19-like_C_dom-2"/>
</dbReference>
<evidence type="ECO:0000256" key="7">
    <source>
        <dbReference type="SAM" id="Coils"/>
    </source>
</evidence>
<name>A0A8C6BTN0_MONMO</name>
<dbReference type="Gene3D" id="3.30.428.10">
    <property type="entry name" value="HIT-like"/>
    <property type="match status" value="1"/>
</dbReference>
<keyword evidence="5 7" id="KW-0175">Coiled coil</keyword>
<feature type="region of interest" description="Disordered" evidence="8">
    <location>
        <begin position="1"/>
        <end position="106"/>
    </location>
</feature>
<keyword evidence="3" id="KW-0597">Phosphoprotein</keyword>
<evidence type="ECO:0000256" key="8">
    <source>
        <dbReference type="SAM" id="MobiDB-lite"/>
    </source>
</evidence>
<dbReference type="Ensembl" id="ENSMMNT00015022346.1">
    <property type="protein sequence ID" value="ENSMMNP00015020327.1"/>
    <property type="gene ID" value="ENSMMNG00015014936.1"/>
</dbReference>
<dbReference type="GO" id="GO:0000398">
    <property type="term" value="P:mRNA splicing, via spliceosome"/>
    <property type="evidence" value="ECO:0007669"/>
    <property type="project" value="TreeGrafter"/>
</dbReference>
<dbReference type="InterPro" id="IPR040194">
    <property type="entry name" value="Cwf19-like"/>
</dbReference>
<feature type="coiled-coil region" evidence="7">
    <location>
        <begin position="187"/>
        <end position="214"/>
    </location>
</feature>
<feature type="domain" description="Cwf19-like protein C-terminal" evidence="9">
    <location>
        <begin position="755"/>
        <end position="849"/>
    </location>
</feature>
<reference evidence="11" key="2">
    <citation type="submission" date="2025-09" db="UniProtKB">
        <authorList>
            <consortium name="Ensembl"/>
        </authorList>
    </citation>
    <scope>IDENTIFICATION</scope>
</reference>
<evidence type="ECO:0000256" key="6">
    <source>
        <dbReference type="ARBA" id="ARBA00070709"/>
    </source>
</evidence>
<evidence type="ECO:0000256" key="5">
    <source>
        <dbReference type="ARBA" id="ARBA00023054"/>
    </source>
</evidence>
<dbReference type="PANTHER" id="PTHR12072:SF5">
    <property type="entry name" value="CWF19-LIKE PROTEIN 2"/>
    <property type="match status" value="1"/>
</dbReference>
<feature type="coiled-coil region" evidence="7">
    <location>
        <begin position="129"/>
        <end position="156"/>
    </location>
</feature>
<feature type="compositionally biased region" description="Basic and acidic residues" evidence="8">
    <location>
        <begin position="284"/>
        <end position="296"/>
    </location>
</feature>
<dbReference type="GO" id="GO:0071014">
    <property type="term" value="C:post-mRNA release spliceosomal complex"/>
    <property type="evidence" value="ECO:0007669"/>
    <property type="project" value="TreeGrafter"/>
</dbReference>
<sequence>MAAAGGEFENARVVDERKEQTRLSRTEVLGQEHSVKKKKKKDKHSRKVKKEKKKKSKKQKCEKNNESTDSSSSSEDEWVEAVPSHTSGKEKAWKVKDEKSEKEDNEVIQRDEWMTVDFMSVKTVSSLSLKAEKETIRKIEQEKTQALEQFRLLERELNPYWKDGGTGLPPEDCNVSSVTKVVEDGGLSWLRKSYQRMKEQAEKQNRNLEDIVAERYGSMEIFQLKLKEAEKTAFMKEDCRRERWRKPAYSDRVQSSQESRKSDLVKYNKSSRDRYNTTDIAKNINKDKFSGDEKDSTSGSLEACRRELSPKQNQEFSSHINLRPKFLRPSDAELSFHSKDRNFEPSSSSSALVSQDSVHCGFQKSTENSEESLSWWSRSDEREGDRKHSNRKPLETSHSVDRGQVSEDVREKSQGESLREESLKKEHLQDTKSSLAGSSPVDDSIHILSVDEKNKLGAKIIKAEMMGNMELAEQLKAQLDKANKFEDSITQISSKKSGVENEDQEEVILVRTDHSGRVWPVNTPRKHLESKGRRKRLIVSTYEEKERVRYFHDDDILSLNDLVKNEKMGTAENQNKHFMKMTSKCMGKTDGDCYTLDDMFVSRAAERECFGEEEENQRKKAIAEHRRLAALMENCLYCFDSSQFPKHLIVAIGVKVYLCLPNLRSLTEGHCLIVPLQHYRAATLLDEDIWEEIQMFRKSLVKMFEDKGLDCIFLETNMSMKKQYHMVYECIPLPKEVGDMAPIYFKKALMETDEEWSMNKKLIDLSSKDIRKSVPRGLPYFSVNFGLQGGFAHVIEDQHKFPHYFGKEIIGGMLDVEPRLWRKGIRESFEDQRKKVLQFAQWWKPFDFTKNKKC</sequence>
<dbReference type="PANTHER" id="PTHR12072">
    <property type="entry name" value="CWF19, CELL CYCLE CONTROL PROTEIN"/>
    <property type="match status" value="1"/>
</dbReference>
<dbReference type="FunFam" id="3.30.428.10:FF:000008">
    <property type="entry name" value="CWF19-like 2, cell cycle control"/>
    <property type="match status" value="1"/>
</dbReference>
<keyword evidence="12" id="KW-1185">Reference proteome</keyword>
<feature type="compositionally biased region" description="Basic and acidic residues" evidence="8">
    <location>
        <begin position="87"/>
        <end position="106"/>
    </location>
</feature>
<evidence type="ECO:0000256" key="1">
    <source>
        <dbReference type="ARBA" id="ARBA00006795"/>
    </source>
</evidence>
<dbReference type="AlphaFoldDB" id="A0A8C6BTN0"/>
<organism evidence="11 12">
    <name type="scientific">Monodon monoceros</name>
    <name type="common">Narwhal</name>
    <name type="synonym">Ceratodon monodon</name>
    <dbReference type="NCBI Taxonomy" id="40151"/>
    <lineage>
        <taxon>Eukaryota</taxon>
        <taxon>Metazoa</taxon>
        <taxon>Chordata</taxon>
        <taxon>Craniata</taxon>
        <taxon>Vertebrata</taxon>
        <taxon>Euteleostomi</taxon>
        <taxon>Mammalia</taxon>
        <taxon>Eutheria</taxon>
        <taxon>Laurasiatheria</taxon>
        <taxon>Artiodactyla</taxon>
        <taxon>Whippomorpha</taxon>
        <taxon>Cetacea</taxon>
        <taxon>Odontoceti</taxon>
        <taxon>Monodontidae</taxon>
        <taxon>Monodon</taxon>
    </lineage>
</organism>
<feature type="region of interest" description="Disordered" evidence="8">
    <location>
        <begin position="245"/>
        <end position="324"/>
    </location>
</feature>
<feature type="domain" description="Cwf19-like C-terminal" evidence="10">
    <location>
        <begin position="623"/>
        <end position="746"/>
    </location>
</feature>
<dbReference type="GeneTree" id="ENSGT00940000155627"/>
<dbReference type="Pfam" id="PF04676">
    <property type="entry name" value="CwfJ_C_2"/>
    <property type="match status" value="1"/>
</dbReference>
<evidence type="ECO:0000313" key="11">
    <source>
        <dbReference type="Ensembl" id="ENSMMNP00015020327.1"/>
    </source>
</evidence>